<evidence type="ECO:0000313" key="1">
    <source>
        <dbReference type="EMBL" id="VFS74914.1"/>
    </source>
</evidence>
<evidence type="ECO:0000313" key="2">
    <source>
        <dbReference type="Proteomes" id="UP000401081"/>
    </source>
</evidence>
<sequence>MRAIVSQIQPYCRRLWSPVLMMTLFRQRLEAYGFSGMLGSLWPVVPESSLITLAQQ</sequence>
<keyword evidence="2" id="KW-1185">Reference proteome</keyword>
<gene>
    <name evidence="1" type="ORF">NCTC12993_05213</name>
</gene>
<dbReference type="AlphaFoldDB" id="A0A485BPA8"/>
<organism evidence="1 2">
    <name type="scientific">Kluyvera cryocrescens</name>
    <name type="common">Kluyvera citrophila</name>
    <dbReference type="NCBI Taxonomy" id="580"/>
    <lineage>
        <taxon>Bacteria</taxon>
        <taxon>Pseudomonadati</taxon>
        <taxon>Pseudomonadota</taxon>
        <taxon>Gammaproteobacteria</taxon>
        <taxon>Enterobacterales</taxon>
        <taxon>Enterobacteriaceae</taxon>
        <taxon>Kluyvera</taxon>
    </lineage>
</organism>
<accession>A0A485BPA8</accession>
<reference evidence="1 2" key="1">
    <citation type="submission" date="2019-03" db="EMBL/GenBank/DDBJ databases">
        <authorList>
            <consortium name="Pathogen Informatics"/>
        </authorList>
    </citation>
    <scope>NUCLEOTIDE SEQUENCE [LARGE SCALE GENOMIC DNA]</scope>
    <source>
        <strain evidence="1 2">NCTC12993</strain>
    </source>
</reference>
<proteinExistence type="predicted"/>
<name>A0A485BPA8_KLUCR</name>
<dbReference type="Proteomes" id="UP000401081">
    <property type="component" value="Unassembled WGS sequence"/>
</dbReference>
<protein>
    <submittedName>
        <fullName evidence="1">Uncharacterized protein</fullName>
    </submittedName>
</protein>
<dbReference type="EMBL" id="CAADJD010000022">
    <property type="protein sequence ID" value="VFS74914.1"/>
    <property type="molecule type" value="Genomic_DNA"/>
</dbReference>